<evidence type="ECO:0000313" key="4">
    <source>
        <dbReference type="Proteomes" id="UP000783588"/>
    </source>
</evidence>
<dbReference type="SMART" id="SM00530">
    <property type="entry name" value="HTH_XRE"/>
    <property type="match status" value="1"/>
</dbReference>
<dbReference type="Proteomes" id="UP000783588">
    <property type="component" value="Unassembled WGS sequence"/>
</dbReference>
<feature type="domain" description="HTH cro/C1-type" evidence="2">
    <location>
        <begin position="10"/>
        <end position="64"/>
    </location>
</feature>
<name>A0ABS6ETI5_9FIRM</name>
<evidence type="ECO:0000313" key="3">
    <source>
        <dbReference type="EMBL" id="MBU5490522.1"/>
    </source>
</evidence>
<dbReference type="Pfam" id="PF01381">
    <property type="entry name" value="HTH_3"/>
    <property type="match status" value="1"/>
</dbReference>
<dbReference type="CDD" id="cd00093">
    <property type="entry name" value="HTH_XRE"/>
    <property type="match status" value="1"/>
</dbReference>
<dbReference type="EMBL" id="JAHLQI010000003">
    <property type="protein sequence ID" value="MBU5490522.1"/>
    <property type="molecule type" value="Genomic_DNA"/>
</dbReference>
<reference evidence="3 4" key="1">
    <citation type="submission" date="2021-06" db="EMBL/GenBank/DDBJ databases">
        <authorList>
            <person name="Sun Q."/>
            <person name="Li D."/>
        </authorList>
    </citation>
    <scope>NUCLEOTIDE SEQUENCE [LARGE SCALE GENOMIC DNA]</scope>
    <source>
        <strain evidence="3 4">MSJd-7</strain>
    </source>
</reference>
<keyword evidence="4" id="KW-1185">Reference proteome</keyword>
<evidence type="ECO:0000259" key="2">
    <source>
        <dbReference type="PROSITE" id="PS50943"/>
    </source>
</evidence>
<dbReference type="InterPro" id="IPR001387">
    <property type="entry name" value="Cro/C1-type_HTH"/>
</dbReference>
<dbReference type="InterPro" id="IPR050807">
    <property type="entry name" value="TransReg_Diox_bact_type"/>
</dbReference>
<evidence type="ECO:0000256" key="1">
    <source>
        <dbReference type="ARBA" id="ARBA00023125"/>
    </source>
</evidence>
<proteinExistence type="predicted"/>
<dbReference type="RefSeq" id="WP_216470173.1">
    <property type="nucleotide sequence ID" value="NZ_JAHLQI010000003.1"/>
</dbReference>
<gene>
    <name evidence="3" type="ORF">KQI75_07795</name>
</gene>
<dbReference type="PANTHER" id="PTHR46797:SF1">
    <property type="entry name" value="METHYLPHOSPHONATE SYNTHASE"/>
    <property type="match status" value="1"/>
</dbReference>
<sequence>MNFKSGGKVIQQLRKQKNLTQEQLAEQVALSSNTISRIERGLLMPSVATLCDLCNALETSADNILAAYIHADSAIRWSPLAEQLQALSPKKQEQVERMLACLLEIL</sequence>
<keyword evidence="1" id="KW-0238">DNA-binding</keyword>
<organism evidence="3 4">
    <name type="scientific">Butyricicoccus intestinisimiae</name>
    <dbReference type="NCBI Taxonomy" id="2841509"/>
    <lineage>
        <taxon>Bacteria</taxon>
        <taxon>Bacillati</taxon>
        <taxon>Bacillota</taxon>
        <taxon>Clostridia</taxon>
        <taxon>Eubacteriales</taxon>
        <taxon>Butyricicoccaceae</taxon>
        <taxon>Butyricicoccus</taxon>
    </lineage>
</organism>
<accession>A0ABS6ETI5</accession>
<dbReference type="PROSITE" id="PS50943">
    <property type="entry name" value="HTH_CROC1"/>
    <property type="match status" value="1"/>
</dbReference>
<comment type="caution">
    <text evidence="3">The sequence shown here is derived from an EMBL/GenBank/DDBJ whole genome shotgun (WGS) entry which is preliminary data.</text>
</comment>
<dbReference type="PANTHER" id="PTHR46797">
    <property type="entry name" value="HTH-TYPE TRANSCRIPTIONAL REGULATOR"/>
    <property type="match status" value="1"/>
</dbReference>
<protein>
    <submittedName>
        <fullName evidence="3">Helix-turn-helix domain-containing protein</fullName>
    </submittedName>
</protein>